<dbReference type="EMBL" id="MU853949">
    <property type="protein sequence ID" value="KAK3934974.1"/>
    <property type="molecule type" value="Genomic_DNA"/>
</dbReference>
<sequence length="191" mass="21103">MSVLAEARWLCPKNDSPRLSVKAGTEHSIFRGYLNGLKGKAAKDILVATIYSVKLQLNTLAAGFASLLALSSHIKVSLAFTTCDKVVCYLTTFMDNLLHISKAKIIHNETRYDSIRSTNVAAEREAFVSNLGSKSDSKSNLFLKLDGESDSESNVNSNCDSNLDVDLSATPLRLRVIYIKEAKILRLRRSY</sequence>
<name>A0AAN6MX63_9PEZI</name>
<accession>A0AAN6MX63</accession>
<evidence type="ECO:0000313" key="1">
    <source>
        <dbReference type="EMBL" id="KAK3934974.1"/>
    </source>
</evidence>
<comment type="caution">
    <text evidence="1">The sequence shown here is derived from an EMBL/GenBank/DDBJ whole genome shotgun (WGS) entry which is preliminary data.</text>
</comment>
<proteinExistence type="predicted"/>
<organism evidence="1 2">
    <name type="scientific">Diplogelasinospora grovesii</name>
    <dbReference type="NCBI Taxonomy" id="303347"/>
    <lineage>
        <taxon>Eukaryota</taxon>
        <taxon>Fungi</taxon>
        <taxon>Dikarya</taxon>
        <taxon>Ascomycota</taxon>
        <taxon>Pezizomycotina</taxon>
        <taxon>Sordariomycetes</taxon>
        <taxon>Sordariomycetidae</taxon>
        <taxon>Sordariales</taxon>
        <taxon>Diplogelasinosporaceae</taxon>
        <taxon>Diplogelasinospora</taxon>
    </lineage>
</organism>
<keyword evidence="2" id="KW-1185">Reference proteome</keyword>
<evidence type="ECO:0000313" key="2">
    <source>
        <dbReference type="Proteomes" id="UP001303473"/>
    </source>
</evidence>
<protein>
    <submittedName>
        <fullName evidence="1">Uncharacterized protein</fullName>
    </submittedName>
</protein>
<dbReference type="AlphaFoldDB" id="A0AAN6MX63"/>
<dbReference type="Proteomes" id="UP001303473">
    <property type="component" value="Unassembled WGS sequence"/>
</dbReference>
<reference evidence="2" key="1">
    <citation type="journal article" date="2023" name="Mol. Phylogenet. Evol.">
        <title>Genome-scale phylogeny and comparative genomics of the fungal order Sordariales.</title>
        <authorList>
            <person name="Hensen N."/>
            <person name="Bonometti L."/>
            <person name="Westerberg I."/>
            <person name="Brannstrom I.O."/>
            <person name="Guillou S."/>
            <person name="Cros-Aarteil S."/>
            <person name="Calhoun S."/>
            <person name="Haridas S."/>
            <person name="Kuo A."/>
            <person name="Mondo S."/>
            <person name="Pangilinan J."/>
            <person name="Riley R."/>
            <person name="LaButti K."/>
            <person name="Andreopoulos B."/>
            <person name="Lipzen A."/>
            <person name="Chen C."/>
            <person name="Yan M."/>
            <person name="Daum C."/>
            <person name="Ng V."/>
            <person name="Clum A."/>
            <person name="Steindorff A."/>
            <person name="Ohm R.A."/>
            <person name="Martin F."/>
            <person name="Silar P."/>
            <person name="Natvig D.O."/>
            <person name="Lalanne C."/>
            <person name="Gautier V."/>
            <person name="Ament-Velasquez S.L."/>
            <person name="Kruys A."/>
            <person name="Hutchinson M.I."/>
            <person name="Powell A.J."/>
            <person name="Barry K."/>
            <person name="Miller A.N."/>
            <person name="Grigoriev I.V."/>
            <person name="Debuchy R."/>
            <person name="Gladieux P."/>
            <person name="Hiltunen Thoren M."/>
            <person name="Johannesson H."/>
        </authorList>
    </citation>
    <scope>NUCLEOTIDE SEQUENCE [LARGE SCALE GENOMIC DNA]</scope>
    <source>
        <strain evidence="2">CBS 340.73</strain>
    </source>
</reference>
<gene>
    <name evidence="1" type="ORF">QBC46DRAFT_413459</name>
</gene>